<dbReference type="GO" id="GO:0000166">
    <property type="term" value="F:nucleotide binding"/>
    <property type="evidence" value="ECO:0007669"/>
    <property type="project" value="UniProtKB-KW"/>
</dbReference>
<dbReference type="GO" id="GO:0003723">
    <property type="term" value="F:RNA binding"/>
    <property type="evidence" value="ECO:0007669"/>
    <property type="project" value="UniProtKB-KW"/>
</dbReference>
<sequence length="421" mass="48051">MGVSARAGAGNDVTAPQGEVMENTLKTEEHLCLKRKGDTRQEEAVKRRQTASPPTTLQVQENLYDAAFPFYKQPLEMGRFSLDATRSFFNDSRQLRYYSPPPPGDSPQFDLRDGYRDRYVKRDESIKERLDHLLQWILLNQGLLKAGAASSETTSSWLNKDFVTWRGHLTKVLTTPYEKQEGWLLAVTLFQGTYYISEVETEAARRQREERTAAQEELMYMGYKFEQYLCAATSEGIPDTGGVVNTNEAFCTVVQTKLNGHSLLFAGEVDCADSKHRSQKAPDCYVELKTSKEIYSANQQRSFNRYKLIKWWAQSFLPGVPRIVAGFRDEEGTVASLKTFETMKISHMIRGDWNSWKPAVCMNFCNAFLSFVKKVATQDDPRLVYLFSWEPGSDVSYSKHKDPTLAFLPAWYVSSITEVKI</sequence>
<keyword evidence="5" id="KW-0547">Nucleotide-binding</keyword>
<keyword evidence="5" id="KW-0539">Nucleus</keyword>
<dbReference type="PANTHER" id="PTHR12395">
    <property type="entry name" value="DOM-3 RELATED"/>
    <property type="match status" value="1"/>
</dbReference>
<dbReference type="InterPro" id="IPR039039">
    <property type="entry name" value="RAI1-like_fam"/>
</dbReference>
<dbReference type="GO" id="GO:0034353">
    <property type="term" value="F:mRNA 5'-diphosphatase activity"/>
    <property type="evidence" value="ECO:0007669"/>
    <property type="project" value="TreeGrafter"/>
</dbReference>
<dbReference type="CTD" id="1797"/>
<keyword evidence="7" id="KW-1185">Reference proteome</keyword>
<dbReference type="GO" id="GO:0000956">
    <property type="term" value="P:nuclear-transcribed mRNA catabolic process"/>
    <property type="evidence" value="ECO:0007669"/>
    <property type="project" value="TreeGrafter"/>
</dbReference>
<dbReference type="KEGG" id="gsh:117346386"/>
<name>A0A6P8N872_GEOSA</name>
<dbReference type="GO" id="GO:0110155">
    <property type="term" value="P:NAD-cap decapping"/>
    <property type="evidence" value="ECO:0007669"/>
    <property type="project" value="TreeGrafter"/>
</dbReference>
<dbReference type="GO" id="GO:0046872">
    <property type="term" value="F:metal ion binding"/>
    <property type="evidence" value="ECO:0007669"/>
    <property type="project" value="UniProtKB-KW"/>
</dbReference>
<organism evidence="7 8">
    <name type="scientific">Geotrypetes seraphini</name>
    <name type="common">Gaboon caecilian</name>
    <name type="synonym">Caecilia seraphini</name>
    <dbReference type="NCBI Taxonomy" id="260995"/>
    <lineage>
        <taxon>Eukaryota</taxon>
        <taxon>Metazoa</taxon>
        <taxon>Chordata</taxon>
        <taxon>Craniata</taxon>
        <taxon>Vertebrata</taxon>
        <taxon>Euteleostomi</taxon>
        <taxon>Amphibia</taxon>
        <taxon>Gymnophiona</taxon>
        <taxon>Geotrypetes</taxon>
    </lineage>
</organism>
<comment type="catalytic activity">
    <reaction evidence="4">
        <text>a 5'-end NAD(+)-phospho-ribonucleoside in snoRNA + H2O = a 5'-end phospho-ribonucleoside in snoRNA + NAD(+) + H(+)</text>
        <dbReference type="Rhea" id="RHEA:60892"/>
        <dbReference type="Rhea" id="RHEA-COMP:15699"/>
        <dbReference type="Rhea" id="RHEA-COMP:15700"/>
        <dbReference type="ChEBI" id="CHEBI:15377"/>
        <dbReference type="ChEBI" id="CHEBI:15378"/>
        <dbReference type="ChEBI" id="CHEBI:57540"/>
        <dbReference type="ChEBI" id="CHEBI:138282"/>
        <dbReference type="ChEBI" id="CHEBI:144029"/>
    </reaction>
    <physiologicalReaction direction="left-to-right" evidence="4">
        <dbReference type="Rhea" id="RHEA:60893"/>
    </physiologicalReaction>
</comment>
<evidence type="ECO:0000256" key="4">
    <source>
        <dbReference type="ARBA" id="ARBA00049418"/>
    </source>
</evidence>
<evidence type="ECO:0000256" key="1">
    <source>
        <dbReference type="ARBA" id="ARBA00006562"/>
    </source>
</evidence>
<dbReference type="Proteomes" id="UP000515159">
    <property type="component" value="Chromosome 12"/>
</dbReference>
<dbReference type="GO" id="GO:0005829">
    <property type="term" value="C:cytosol"/>
    <property type="evidence" value="ECO:0007669"/>
    <property type="project" value="TreeGrafter"/>
</dbReference>
<dbReference type="RefSeq" id="XP_033771757.1">
    <property type="nucleotide sequence ID" value="XM_033915866.1"/>
</dbReference>
<keyword evidence="5" id="KW-0460">Magnesium</keyword>
<keyword evidence="5" id="KW-0378">Hydrolase</keyword>
<comment type="catalytic activity">
    <reaction evidence="2">
        <text>a 5'-end FAD-phospho-ribonucleoside in mRNA + H2O = a 5'-end phospho-ribonucleoside in mRNA + FAD + H(+)</text>
        <dbReference type="Rhea" id="RHEA:67492"/>
        <dbReference type="Rhea" id="RHEA-COMP:15692"/>
        <dbReference type="Rhea" id="RHEA-COMP:17275"/>
        <dbReference type="ChEBI" id="CHEBI:15377"/>
        <dbReference type="ChEBI" id="CHEBI:15378"/>
        <dbReference type="ChEBI" id="CHEBI:57692"/>
        <dbReference type="ChEBI" id="CHEBI:138282"/>
        <dbReference type="ChEBI" id="CHEBI:172372"/>
    </reaction>
    <physiologicalReaction direction="left-to-right" evidence="2">
        <dbReference type="Rhea" id="RHEA:67493"/>
    </physiologicalReaction>
</comment>
<proteinExistence type="inferred from homology"/>
<dbReference type="GO" id="GO:0005634">
    <property type="term" value="C:nucleus"/>
    <property type="evidence" value="ECO:0007669"/>
    <property type="project" value="UniProtKB-SubCell"/>
</dbReference>
<comment type="similarity">
    <text evidence="1 5">Belongs to the DXO/Dom3Z family.</text>
</comment>
<comment type="cofactor">
    <cofactor evidence="5">
        <name>Mg(2+)</name>
        <dbReference type="ChEBI" id="CHEBI:18420"/>
    </cofactor>
    <text evidence="5">Binds 2 magnesium ions.</text>
</comment>
<gene>
    <name evidence="8" type="primary">DXO</name>
</gene>
<dbReference type="Pfam" id="PF08652">
    <property type="entry name" value="RAI1"/>
    <property type="match status" value="1"/>
</dbReference>
<reference evidence="8" key="1">
    <citation type="submission" date="2025-08" db="UniProtKB">
        <authorList>
            <consortium name="RefSeq"/>
        </authorList>
    </citation>
    <scope>IDENTIFICATION</scope>
</reference>
<evidence type="ECO:0000313" key="8">
    <source>
        <dbReference type="RefSeq" id="XP_033771757.1"/>
    </source>
</evidence>
<dbReference type="GO" id="GO:0004518">
    <property type="term" value="F:nuclease activity"/>
    <property type="evidence" value="ECO:0007669"/>
    <property type="project" value="UniProtKB-KW"/>
</dbReference>
<dbReference type="GeneID" id="117346386"/>
<dbReference type="AlphaFoldDB" id="A0A6P8N872"/>
<dbReference type="InParanoid" id="A0A6P8N872"/>
<evidence type="ECO:0000313" key="7">
    <source>
        <dbReference type="Proteomes" id="UP000515159"/>
    </source>
</evidence>
<comment type="subcellular location">
    <subcellularLocation>
        <location evidence="5">Nucleus</location>
    </subcellularLocation>
</comment>
<accession>A0A6P8N872</accession>
<evidence type="ECO:0000256" key="2">
    <source>
        <dbReference type="ARBA" id="ARBA00024458"/>
    </source>
</evidence>
<evidence type="ECO:0000259" key="6">
    <source>
        <dbReference type="Pfam" id="PF08652"/>
    </source>
</evidence>
<protein>
    <recommendedName>
        <fullName evidence="5">Decapping nuclease</fullName>
        <ecNumber evidence="5">3.6.1.-</ecNumber>
    </recommendedName>
</protein>
<dbReference type="InterPro" id="IPR013961">
    <property type="entry name" value="RAI1"/>
</dbReference>
<dbReference type="FunCoup" id="A0A6P8N872">
    <property type="interactions" value="2515"/>
</dbReference>
<dbReference type="OrthoDB" id="5853397at2759"/>
<dbReference type="PANTHER" id="PTHR12395:SF9">
    <property type="entry name" value="DECAPPING AND EXORIBONUCLEASE PROTEIN"/>
    <property type="match status" value="1"/>
</dbReference>
<dbReference type="EC" id="3.6.1.-" evidence="5"/>
<keyword evidence="5" id="KW-0694">RNA-binding</keyword>
<keyword evidence="5" id="KW-0540">Nuclease</keyword>
<evidence type="ECO:0000256" key="5">
    <source>
        <dbReference type="RuleBase" id="RU367113"/>
    </source>
</evidence>
<feature type="domain" description="RAI1-like" evidence="6">
    <location>
        <begin position="72"/>
        <end position="413"/>
    </location>
</feature>
<comment type="function">
    <text evidence="5">Decapping enzyme for NAD-capped RNAs: specifically hydrolyzes the nicotinamide adenine dinucleotide (NAD) cap from a subset of RNAs by removing the entire NAD moiety from the 5'-end of an NAD-capped RNA.</text>
</comment>
<evidence type="ECO:0000256" key="3">
    <source>
        <dbReference type="ARBA" id="ARBA00024564"/>
    </source>
</evidence>
<comment type="catalytic activity">
    <reaction evidence="3">
        <text>a 5'-end CoA-ribonucleoside in mRNA + H2O = 3'-dephospho-CoA + a 5'-end phospho-ribonucleoside in mRNA + H(+)</text>
        <dbReference type="Rhea" id="RHEA:67496"/>
        <dbReference type="Rhea" id="RHEA-COMP:15692"/>
        <dbReference type="Rhea" id="RHEA-COMP:17276"/>
        <dbReference type="ChEBI" id="CHEBI:15377"/>
        <dbReference type="ChEBI" id="CHEBI:15378"/>
        <dbReference type="ChEBI" id="CHEBI:57328"/>
        <dbReference type="ChEBI" id="CHEBI:138282"/>
        <dbReference type="ChEBI" id="CHEBI:172371"/>
    </reaction>
    <physiologicalReaction direction="left-to-right" evidence="3">
        <dbReference type="Rhea" id="RHEA:67497"/>
    </physiologicalReaction>
</comment>
<keyword evidence="5" id="KW-0479">Metal-binding</keyword>